<gene>
    <name evidence="3" type="ORF">K1I37_03510</name>
</gene>
<reference evidence="4" key="1">
    <citation type="journal article" date="2022" name="G3 (Bethesda)">
        <title>Unveiling the complete genome sequence of Alicyclobacillus acidoterrestris DSM 3922T, a taint-producing strain.</title>
        <authorList>
            <person name="Leonardo I.C."/>
            <person name="Barreto Crespo M.T."/>
            <person name="Gaspar F.B."/>
        </authorList>
    </citation>
    <scope>NUCLEOTIDE SEQUENCE [LARGE SCALE GENOMIC DNA]</scope>
    <source>
        <strain evidence="4">DSM 3922</strain>
    </source>
</reference>
<evidence type="ECO:0000256" key="1">
    <source>
        <dbReference type="ARBA" id="ARBA00023125"/>
    </source>
</evidence>
<accession>A0A9E6ZHE4</accession>
<dbReference type="InterPro" id="IPR009057">
    <property type="entry name" value="Homeodomain-like_sf"/>
</dbReference>
<evidence type="ECO:0000313" key="4">
    <source>
        <dbReference type="Proteomes" id="UP000829401"/>
    </source>
</evidence>
<feature type="domain" description="HTH tetR-type" evidence="2">
    <location>
        <begin position="30"/>
        <end position="62"/>
    </location>
</feature>
<organism evidence="3 4">
    <name type="scientific">Alicyclobacillus acidoterrestris (strain ATCC 49025 / DSM 3922 / CIP 106132 / NCIMB 13137 / GD3B)</name>
    <dbReference type="NCBI Taxonomy" id="1356854"/>
    <lineage>
        <taxon>Bacteria</taxon>
        <taxon>Bacillati</taxon>
        <taxon>Bacillota</taxon>
        <taxon>Bacilli</taxon>
        <taxon>Bacillales</taxon>
        <taxon>Alicyclobacillaceae</taxon>
        <taxon>Alicyclobacillus</taxon>
    </lineage>
</organism>
<keyword evidence="4" id="KW-1185">Reference proteome</keyword>
<evidence type="ECO:0000313" key="3">
    <source>
        <dbReference type="EMBL" id="UNO49622.1"/>
    </source>
</evidence>
<dbReference type="Pfam" id="PF00440">
    <property type="entry name" value="TetR_N"/>
    <property type="match status" value="1"/>
</dbReference>
<dbReference type="EMBL" id="CP080467">
    <property type="protein sequence ID" value="UNO49622.1"/>
    <property type="molecule type" value="Genomic_DNA"/>
</dbReference>
<name>A0A9E6ZHE4_ALIAG</name>
<protein>
    <submittedName>
        <fullName evidence="3">TetR family transcriptional regulator</fullName>
    </submittedName>
</protein>
<dbReference type="Proteomes" id="UP000829401">
    <property type="component" value="Chromosome"/>
</dbReference>
<keyword evidence="1" id="KW-0238">DNA-binding</keyword>
<dbReference type="AlphaFoldDB" id="A0A9E6ZHE4"/>
<proteinExistence type="predicted"/>
<dbReference type="SUPFAM" id="SSF46689">
    <property type="entry name" value="Homeodomain-like"/>
    <property type="match status" value="1"/>
</dbReference>
<dbReference type="GO" id="GO:0003677">
    <property type="term" value="F:DNA binding"/>
    <property type="evidence" value="ECO:0007669"/>
    <property type="project" value="UniProtKB-KW"/>
</dbReference>
<sequence>MSRKRRILNKHPVLAYNSPTVEEGLNREKIVNAALEILNEEGLKSVTTRRIAERLGVNSGSLRIEPRPVKTDVHNFLR</sequence>
<evidence type="ECO:0000259" key="2">
    <source>
        <dbReference type="Pfam" id="PF00440"/>
    </source>
</evidence>
<dbReference type="Gene3D" id="1.10.10.60">
    <property type="entry name" value="Homeodomain-like"/>
    <property type="match status" value="1"/>
</dbReference>
<dbReference type="InterPro" id="IPR001647">
    <property type="entry name" value="HTH_TetR"/>
</dbReference>
<dbReference type="KEGG" id="aaco:K1I37_03510"/>